<feature type="compositionally biased region" description="Low complexity" evidence="1">
    <location>
        <begin position="259"/>
        <end position="274"/>
    </location>
</feature>
<feature type="transmembrane region" description="Helical" evidence="2">
    <location>
        <begin position="22"/>
        <end position="44"/>
    </location>
</feature>
<keyword evidence="2" id="KW-0812">Transmembrane</keyword>
<evidence type="ECO:0000313" key="3">
    <source>
        <dbReference type="EMBL" id="ACU86033.1"/>
    </source>
</evidence>
<evidence type="ECO:0000313" key="4">
    <source>
        <dbReference type="Proteomes" id="UP000001919"/>
    </source>
</evidence>
<dbReference type="HOGENOM" id="CLU_088526_0_0_11"/>
<keyword evidence="4" id="KW-1185">Reference proteome</keyword>
<dbReference type="AlphaFoldDB" id="C7MEN3"/>
<feature type="transmembrane region" description="Helical" evidence="2">
    <location>
        <begin position="176"/>
        <end position="200"/>
    </location>
</feature>
<feature type="transmembrane region" description="Helical" evidence="2">
    <location>
        <begin position="144"/>
        <end position="164"/>
    </location>
</feature>
<dbReference type="OrthoDB" id="9813172at2"/>
<keyword evidence="2" id="KW-1133">Transmembrane helix</keyword>
<sequence>MLGTVTVDDDALLHAAGPLGHMPAYGTAHLSMLVLLVLAGTGLVLRARRTAPQRVERSLRRAGWLLLVNSIFWTLWGFLPWAWDLNESLPLHYSDALRFLVPIALISQARWAIVISWFWGLTLNLQSVVTPDVNYFVWIPLEFAQYWIAHGAGVLAPVVLVWGLGYRPTLRGCGLAYAATVLWAAIAFTGNALTGANYGYLNRAPAGPSILDLLGPWPQYLLVEAVLIAVVWTLMTVPWVLLDRRAGTPLSGRGGLVRRSVPAQASSSSSARRSGPWEVETTRR</sequence>
<proteinExistence type="predicted"/>
<dbReference type="eggNOG" id="COG5522">
    <property type="taxonomic scope" value="Bacteria"/>
</dbReference>
<name>C7MEN3_BRAFD</name>
<organism evidence="3 4">
    <name type="scientific">Brachybacterium faecium (strain ATCC 43885 / DSM 4810 / JCM 11609 / LMG 19847 / NBRC 14762 / NCIMB 9860 / 6-10)</name>
    <dbReference type="NCBI Taxonomy" id="446465"/>
    <lineage>
        <taxon>Bacteria</taxon>
        <taxon>Bacillati</taxon>
        <taxon>Actinomycetota</taxon>
        <taxon>Actinomycetes</taxon>
        <taxon>Micrococcales</taxon>
        <taxon>Dermabacteraceae</taxon>
        <taxon>Brachybacterium</taxon>
    </lineage>
</organism>
<dbReference type="Proteomes" id="UP000001919">
    <property type="component" value="Chromosome"/>
</dbReference>
<dbReference type="KEGG" id="bfa:Bfae_22330"/>
<gene>
    <name evidence="3" type="ordered locus">Bfae_22330</name>
</gene>
<dbReference type="Pfam" id="PF14808">
    <property type="entry name" value="TMEM164"/>
    <property type="match status" value="1"/>
</dbReference>
<keyword evidence="2" id="KW-0472">Membrane</keyword>
<dbReference type="InterPro" id="IPR011737">
    <property type="entry name" value="CHP02206_TP0381"/>
</dbReference>
<feature type="transmembrane region" description="Helical" evidence="2">
    <location>
        <begin position="220"/>
        <end position="242"/>
    </location>
</feature>
<accession>C7MEN3</accession>
<dbReference type="STRING" id="446465.Bfae_22330"/>
<dbReference type="NCBIfam" id="TIGR02206">
    <property type="entry name" value="intg_mem_TP0381"/>
    <property type="match status" value="1"/>
</dbReference>
<protein>
    <submittedName>
        <fullName evidence="3">Conserved hypothetical integral membrane protein TIGR02206</fullName>
    </submittedName>
</protein>
<reference evidence="3 4" key="1">
    <citation type="journal article" date="2009" name="Stand. Genomic Sci.">
        <title>Complete genome sequence of Brachybacterium faecium type strain (Schefferle 6-10).</title>
        <authorList>
            <person name="Lapidus A."/>
            <person name="Pukall R."/>
            <person name="Labuttii K."/>
            <person name="Copeland A."/>
            <person name="Del Rio T.G."/>
            <person name="Nolan M."/>
            <person name="Chen F."/>
            <person name="Lucas S."/>
            <person name="Tice H."/>
            <person name="Cheng J.F."/>
            <person name="Bruce D."/>
            <person name="Goodwin L."/>
            <person name="Pitluck S."/>
            <person name="Rohde M."/>
            <person name="Goker M."/>
            <person name="Pati A."/>
            <person name="Ivanova N."/>
            <person name="Mavrommatis K."/>
            <person name="Chen A."/>
            <person name="Palaniappan K."/>
            <person name="D'haeseleer P."/>
            <person name="Chain P."/>
            <person name="Bristow J."/>
            <person name="Eisen J.A."/>
            <person name="Markowitz V."/>
            <person name="Hugenholtz P."/>
            <person name="Kyrpides N.C."/>
            <person name="Klenk H.P."/>
        </authorList>
    </citation>
    <scope>NUCLEOTIDE SEQUENCE [LARGE SCALE GENOMIC DNA]</scope>
    <source>
        <strain evidence="4">ATCC 43885 / DSM 4810 / JCM 11609 / LMG 19847 / NBRC 14762 / NCIMB 9860 / 6-10</strain>
    </source>
</reference>
<feature type="region of interest" description="Disordered" evidence="1">
    <location>
        <begin position="259"/>
        <end position="284"/>
    </location>
</feature>
<dbReference type="EMBL" id="CP001643">
    <property type="protein sequence ID" value="ACU86033.1"/>
    <property type="molecule type" value="Genomic_DNA"/>
</dbReference>
<evidence type="ECO:0000256" key="1">
    <source>
        <dbReference type="SAM" id="MobiDB-lite"/>
    </source>
</evidence>
<feature type="transmembrane region" description="Helical" evidence="2">
    <location>
        <begin position="64"/>
        <end position="83"/>
    </location>
</feature>
<evidence type="ECO:0000256" key="2">
    <source>
        <dbReference type="SAM" id="Phobius"/>
    </source>
</evidence>